<feature type="compositionally biased region" description="Acidic residues" evidence="4">
    <location>
        <begin position="800"/>
        <end position="813"/>
    </location>
</feature>
<evidence type="ECO:0000313" key="7">
    <source>
        <dbReference type="Proteomes" id="UP000053268"/>
    </source>
</evidence>
<dbReference type="EMBL" id="KQ459604">
    <property type="protein sequence ID" value="KPI92098.1"/>
    <property type="molecule type" value="Genomic_DNA"/>
</dbReference>
<feature type="coiled-coil region" evidence="3">
    <location>
        <begin position="890"/>
        <end position="917"/>
    </location>
</feature>
<dbReference type="SMART" id="SM00316">
    <property type="entry name" value="S1"/>
    <property type="match status" value="5"/>
</dbReference>
<evidence type="ECO:0000256" key="4">
    <source>
        <dbReference type="SAM" id="MobiDB-lite"/>
    </source>
</evidence>
<organism evidence="6 7">
    <name type="scientific">Papilio xuthus</name>
    <name type="common">Asian swallowtail butterfly</name>
    <dbReference type="NCBI Taxonomy" id="66420"/>
    <lineage>
        <taxon>Eukaryota</taxon>
        <taxon>Metazoa</taxon>
        <taxon>Ecdysozoa</taxon>
        <taxon>Arthropoda</taxon>
        <taxon>Hexapoda</taxon>
        <taxon>Insecta</taxon>
        <taxon>Pterygota</taxon>
        <taxon>Neoptera</taxon>
        <taxon>Endopterygota</taxon>
        <taxon>Lepidoptera</taxon>
        <taxon>Glossata</taxon>
        <taxon>Ditrysia</taxon>
        <taxon>Papilionoidea</taxon>
        <taxon>Papilionidae</taxon>
        <taxon>Papilioninae</taxon>
        <taxon>Papilio</taxon>
    </lineage>
</organism>
<dbReference type="SMART" id="SM00386">
    <property type="entry name" value="HAT"/>
    <property type="match status" value="5"/>
</dbReference>
<keyword evidence="7" id="KW-1185">Reference proteome</keyword>
<proteinExistence type="predicted"/>
<dbReference type="InterPro" id="IPR045209">
    <property type="entry name" value="Rrp5"/>
</dbReference>
<evidence type="ECO:0000256" key="3">
    <source>
        <dbReference type="SAM" id="Coils"/>
    </source>
</evidence>
<feature type="compositionally biased region" description="Acidic residues" evidence="4">
    <location>
        <begin position="718"/>
        <end position="730"/>
    </location>
</feature>
<protein>
    <submittedName>
        <fullName evidence="6">Protein RRP5-like</fullName>
    </submittedName>
</protein>
<dbReference type="GO" id="GO:0032040">
    <property type="term" value="C:small-subunit processome"/>
    <property type="evidence" value="ECO:0007669"/>
    <property type="project" value="TreeGrafter"/>
</dbReference>
<feature type="compositionally biased region" description="Basic and acidic residues" evidence="4">
    <location>
        <begin position="790"/>
        <end position="799"/>
    </location>
</feature>
<evidence type="ECO:0000259" key="5">
    <source>
        <dbReference type="PROSITE" id="PS50126"/>
    </source>
</evidence>
<evidence type="ECO:0000313" key="6">
    <source>
        <dbReference type="EMBL" id="KPI92098.1"/>
    </source>
</evidence>
<feature type="compositionally biased region" description="Basic and acidic residues" evidence="4">
    <location>
        <begin position="631"/>
        <end position="649"/>
    </location>
</feature>
<dbReference type="PANTHER" id="PTHR23270">
    <property type="entry name" value="PROGRAMMED CELL DEATH PROTEIN 11 PRE-RRNA PROCESSING PROTEIN RRP5"/>
    <property type="match status" value="1"/>
</dbReference>
<feature type="region of interest" description="Disordered" evidence="4">
    <location>
        <begin position="29"/>
        <end position="50"/>
    </location>
</feature>
<feature type="region of interest" description="Disordered" evidence="4">
    <location>
        <begin position="969"/>
        <end position="1004"/>
    </location>
</feature>
<dbReference type="SUPFAM" id="SSF48452">
    <property type="entry name" value="TPR-like"/>
    <property type="match status" value="2"/>
</dbReference>
<gene>
    <name evidence="6" type="ORF">RR46_13319</name>
</gene>
<dbReference type="PROSITE" id="PS50126">
    <property type="entry name" value="S1"/>
    <property type="match status" value="2"/>
</dbReference>
<feature type="compositionally biased region" description="Basic and acidic residues" evidence="4">
    <location>
        <begin position="692"/>
        <end position="708"/>
    </location>
</feature>
<dbReference type="InterPro" id="IPR011990">
    <property type="entry name" value="TPR-like_helical_dom_sf"/>
</dbReference>
<dbReference type="PANTHER" id="PTHR23270:SF10">
    <property type="entry name" value="PROTEIN RRP5 HOMOLOG"/>
    <property type="match status" value="1"/>
</dbReference>
<evidence type="ECO:0000256" key="2">
    <source>
        <dbReference type="ARBA" id="ARBA00022552"/>
    </source>
</evidence>
<dbReference type="GO" id="GO:0003723">
    <property type="term" value="F:RNA binding"/>
    <property type="evidence" value="ECO:0007669"/>
    <property type="project" value="TreeGrafter"/>
</dbReference>
<name>A0A194PGE4_PAPXU</name>
<dbReference type="STRING" id="66420.A0A194PGE4"/>
<evidence type="ECO:0000256" key="1">
    <source>
        <dbReference type="ARBA" id="ARBA00004604"/>
    </source>
</evidence>
<dbReference type="InterPro" id="IPR003107">
    <property type="entry name" value="HAT"/>
</dbReference>
<sequence>MGDVEEYFPRGGKKPTVTYFKQSGNFLGAAEKGERKKQKPKKKSENDDGYLSDEIVADDDQSYKNCGICLNYKIVKEGQVFLGRVRDALETRINISLPCRLFGTVMACHISEAYNKILEAYVNDQTDKVQDLNQMFRPGQYVGVKVLEVEANNLMLSMMPQHVNAGRPHNELHKGAMLQAAVSSVEDHGYVMDVGISNTRAFLPKNASNSELELETGMLTWCCIKSLVVENENSVLTLSNDLEALRGAVQRRHTAALYPATALEFSIDKSLDNGIEGHVFQDTVAYVQRQQVDKVKGKKPNFGQKVRARVLYVLPTRNTPFLTMKNIFECTYPDLEKEQKYKTGDIIEEAQVIKIMGRCIMFKLGSGCIGSLSLRRIQVDEELTDEDVIAKSYPIGSTHVVRVLMYNMCDYIYSLSDEASVLSEKIFTLSDLSVGDIVPATVRNVNDNRLILSVGRVTGVVLKTHMSDAGCYVDPKKASTAQLTKKFKEGQRVKARVWELDIKRSILKLTLKPSLLTPDLDVLHRYEDAVEGKTYTGVIACVRDYLLVSFFNGLHCYVPRAHVAQPPPDTLSTIFHVGQIVNCTILNVLPETKKMTGSLLSDPFKYWKTRLTTEKRQNTEDGPILKKKLKKSESQEENTMDKKEKKNESTEDEVMAENVEDKSKISKKKKNKKKNKEITVDGENVENENLENESKESNNMEDSTTEKKTGKKKKESENVETEDDFLDLDEIFTKHELMDVDEDVDSNKEKAKKRKKNNKDKQELTNESKIEIQTDSDEEEVPDKKIRKSVSPDKDKTTEESDAIETDIYEDSDNLLTPQDQGLMDLSDCTTPKQYKRRIISLLKVIQSKTRRIDKIDEKIEALVNRGITVGSKKYHTAMLTEKLLIEKGIEKLLETLKIAQDKFKEFNLKKENKKKKEKKEKKITDLIQFVDKKSEIKVDKPVQKVLDISKSVKVQSVEPVLEVPSAKEFWSAPSEPPQPPQEQDSSSSSEEQEEEKPKKKRKKLRVAERVAKAREEEEKIRSLEIEQVAGGEAPRSAEQFERALLASPDCSQLWIAFKYMTVCVLQATEIEKARGVGRRALRTISFREEQEKLNVWLALLNLEHRFGTKESQQKTLEEALQMNEKYQIHSKLLDIYVETGKASEAGALAELMLRKYRRQLQAYIDAGNACYQLGLLDKARQIMQKGLTALEKREHVSLLVRFAQLERGCGEAERAGALLEHVVAAYPQRVDVTSLYVDMLLKSNDIERVRQLMERMTSQKLPARKMKVLFKKWIEVEEKIGNQQQVDNIRKRALEFIEKAQF</sequence>
<dbReference type="Proteomes" id="UP000053268">
    <property type="component" value="Unassembled WGS sequence"/>
</dbReference>
<accession>A0A194PGE4</accession>
<dbReference type="InterPro" id="IPR012340">
    <property type="entry name" value="NA-bd_OB-fold"/>
</dbReference>
<feature type="domain" description="S1 motif" evidence="5">
    <location>
        <begin position="78"/>
        <end position="159"/>
    </location>
</feature>
<dbReference type="Gene3D" id="1.25.40.10">
    <property type="entry name" value="Tetratricopeptide repeat domain"/>
    <property type="match status" value="1"/>
</dbReference>
<feature type="domain" description="S1 motif" evidence="5">
    <location>
        <begin position="435"/>
        <end position="512"/>
    </location>
</feature>
<feature type="compositionally biased region" description="Basic residues" evidence="4">
    <location>
        <begin position="665"/>
        <end position="675"/>
    </location>
</feature>
<reference evidence="6 7" key="1">
    <citation type="journal article" date="2015" name="Nat. Commun.">
        <title>Outbred genome sequencing and CRISPR/Cas9 gene editing in butterflies.</title>
        <authorList>
            <person name="Li X."/>
            <person name="Fan D."/>
            <person name="Zhang W."/>
            <person name="Liu G."/>
            <person name="Zhang L."/>
            <person name="Zhao L."/>
            <person name="Fang X."/>
            <person name="Chen L."/>
            <person name="Dong Y."/>
            <person name="Chen Y."/>
            <person name="Ding Y."/>
            <person name="Zhao R."/>
            <person name="Feng M."/>
            <person name="Zhu Y."/>
            <person name="Feng Y."/>
            <person name="Jiang X."/>
            <person name="Zhu D."/>
            <person name="Xiang H."/>
            <person name="Feng X."/>
            <person name="Li S."/>
            <person name="Wang J."/>
            <person name="Zhang G."/>
            <person name="Kronforst M.R."/>
            <person name="Wang W."/>
        </authorList>
    </citation>
    <scope>NUCLEOTIDE SEQUENCE [LARGE SCALE GENOMIC DNA]</scope>
    <source>
        <strain evidence="6">Ya'a_city_454_Px</strain>
        <tissue evidence="6">Whole body</tissue>
    </source>
</reference>
<dbReference type="Gene3D" id="2.40.50.140">
    <property type="entry name" value="Nucleic acid-binding proteins"/>
    <property type="match status" value="4"/>
</dbReference>
<dbReference type="SUPFAM" id="SSF50249">
    <property type="entry name" value="Nucleic acid-binding proteins"/>
    <property type="match status" value="4"/>
</dbReference>
<feature type="region of interest" description="Disordered" evidence="4">
    <location>
        <begin position="615"/>
        <end position="824"/>
    </location>
</feature>
<comment type="subcellular location">
    <subcellularLocation>
        <location evidence="1">Nucleus</location>
        <location evidence="1">Nucleolus</location>
    </subcellularLocation>
</comment>
<dbReference type="GO" id="GO:0006364">
    <property type="term" value="P:rRNA processing"/>
    <property type="evidence" value="ECO:0007669"/>
    <property type="project" value="UniProtKB-KW"/>
</dbReference>
<dbReference type="InterPro" id="IPR003029">
    <property type="entry name" value="S1_domain"/>
</dbReference>
<feature type="compositionally biased region" description="Basic and acidic residues" evidence="4">
    <location>
        <begin position="759"/>
        <end position="772"/>
    </location>
</feature>
<keyword evidence="3" id="KW-0175">Coiled coil</keyword>
<keyword evidence="2" id="KW-0698">rRNA processing</keyword>